<comment type="caution">
    <text evidence="2">The sequence shown here is derived from an EMBL/GenBank/DDBJ whole genome shotgun (WGS) entry which is preliminary data.</text>
</comment>
<evidence type="ECO:0000256" key="1">
    <source>
        <dbReference type="SAM" id="MobiDB-lite"/>
    </source>
</evidence>
<evidence type="ECO:0000313" key="2">
    <source>
        <dbReference type="EMBL" id="GAI39780.1"/>
    </source>
</evidence>
<dbReference type="EMBL" id="BARV01030302">
    <property type="protein sequence ID" value="GAI39780.1"/>
    <property type="molecule type" value="Genomic_DNA"/>
</dbReference>
<feature type="region of interest" description="Disordered" evidence="1">
    <location>
        <begin position="1"/>
        <end position="26"/>
    </location>
</feature>
<sequence>FAESAKEVIAEARGKRKGQAPGQGQQEGLHMFRCSTCQKEFAIRPDDWPKLESGELSGIPCPHCGAEYTAEMLTSV</sequence>
<protein>
    <submittedName>
        <fullName evidence="2">Uncharacterized protein</fullName>
    </submittedName>
</protein>
<feature type="compositionally biased region" description="Basic and acidic residues" evidence="1">
    <location>
        <begin position="1"/>
        <end position="13"/>
    </location>
</feature>
<accession>X1PL32</accession>
<dbReference type="AlphaFoldDB" id="X1PL32"/>
<feature type="non-terminal residue" evidence="2">
    <location>
        <position position="1"/>
    </location>
</feature>
<organism evidence="2">
    <name type="scientific">marine sediment metagenome</name>
    <dbReference type="NCBI Taxonomy" id="412755"/>
    <lineage>
        <taxon>unclassified sequences</taxon>
        <taxon>metagenomes</taxon>
        <taxon>ecological metagenomes</taxon>
    </lineage>
</organism>
<reference evidence="2" key="1">
    <citation type="journal article" date="2014" name="Front. Microbiol.">
        <title>High frequency of phylogenetically diverse reductive dehalogenase-homologous genes in deep subseafloor sedimentary metagenomes.</title>
        <authorList>
            <person name="Kawai M."/>
            <person name="Futagami T."/>
            <person name="Toyoda A."/>
            <person name="Takaki Y."/>
            <person name="Nishi S."/>
            <person name="Hori S."/>
            <person name="Arai W."/>
            <person name="Tsubouchi T."/>
            <person name="Morono Y."/>
            <person name="Uchiyama I."/>
            <person name="Ito T."/>
            <person name="Fujiyama A."/>
            <person name="Inagaki F."/>
            <person name="Takami H."/>
        </authorList>
    </citation>
    <scope>NUCLEOTIDE SEQUENCE</scope>
    <source>
        <strain evidence="2">Expedition CK06-06</strain>
    </source>
</reference>
<proteinExistence type="predicted"/>
<name>X1PL32_9ZZZZ</name>
<gene>
    <name evidence="2" type="ORF">S06H3_48148</name>
</gene>